<protein>
    <submittedName>
        <fullName evidence="3">IS481 family transposase</fullName>
    </submittedName>
</protein>
<evidence type="ECO:0000313" key="4">
    <source>
        <dbReference type="Proteomes" id="UP000462066"/>
    </source>
</evidence>
<evidence type="ECO:0000313" key="3">
    <source>
        <dbReference type="EMBL" id="KAF1684736.1"/>
    </source>
</evidence>
<keyword evidence="4" id="KW-1185">Reference proteome</keyword>
<dbReference type="EMBL" id="MWIP01000024">
    <property type="protein sequence ID" value="KAF1684736.1"/>
    <property type="molecule type" value="Genomic_DNA"/>
</dbReference>
<dbReference type="InterPro" id="IPR009057">
    <property type="entry name" value="Homeodomain-like_sf"/>
</dbReference>
<dbReference type="InterPro" id="IPR024967">
    <property type="entry name" value="DNA-bd_IS481-type"/>
</dbReference>
<dbReference type="InterPro" id="IPR012337">
    <property type="entry name" value="RNaseH-like_sf"/>
</dbReference>
<evidence type="ECO:0000256" key="1">
    <source>
        <dbReference type="SAM" id="MobiDB-lite"/>
    </source>
</evidence>
<dbReference type="Proteomes" id="UP000462066">
    <property type="component" value="Unassembled WGS sequence"/>
</dbReference>
<sequence>MNLHKHARLTPRGRALLVERVINHGLRVEEAAHAAGVSIRTAYKWLRRFREEGPDGLHDRSSRPLRSPTATPPGGVAQVIMLRRQRQTYRQISLALPVGPSTIARLMQRAGLHRLAELAPARPDNRYEYPQAGDLLHLDIKKLGRFWRPGHRVTGDRQRASDGAGWEFVHLAIDDHSRVAFGTIENDERGSSACRALLQTLRYYRTLGVTFTRVMTDNGACYRSRRFRRLLQRLGLRHLRTRPYTPRTNGKAERLVQTALREWAYARSYDNSHQRQQALPDWLHRYNWHRPHASLGYKPPSISRLQLPLNNVMGLHT</sequence>
<comment type="caution">
    <text evidence="3">The sequence shown here is derived from an EMBL/GenBank/DDBJ whole genome shotgun (WGS) entry which is preliminary data.</text>
</comment>
<proteinExistence type="predicted"/>
<dbReference type="InterPro" id="IPR036397">
    <property type="entry name" value="RNaseH_sf"/>
</dbReference>
<dbReference type="RefSeq" id="WP_162312237.1">
    <property type="nucleotide sequence ID" value="NZ_JACHGU010000014.1"/>
</dbReference>
<feature type="domain" description="Integrase catalytic" evidence="2">
    <location>
        <begin position="126"/>
        <end position="307"/>
    </location>
</feature>
<dbReference type="GO" id="GO:0003676">
    <property type="term" value="F:nucleic acid binding"/>
    <property type="evidence" value="ECO:0007669"/>
    <property type="project" value="InterPro"/>
</dbReference>
<dbReference type="InterPro" id="IPR047656">
    <property type="entry name" value="IS481-like_transpos"/>
</dbReference>
<dbReference type="SUPFAM" id="SSF53098">
    <property type="entry name" value="Ribonuclease H-like"/>
    <property type="match status" value="1"/>
</dbReference>
<dbReference type="GO" id="GO:0015074">
    <property type="term" value="P:DNA integration"/>
    <property type="evidence" value="ECO:0007669"/>
    <property type="project" value="InterPro"/>
</dbReference>
<dbReference type="NCBIfam" id="NF033577">
    <property type="entry name" value="transpos_IS481"/>
    <property type="match status" value="1"/>
</dbReference>
<dbReference type="PROSITE" id="PS50994">
    <property type="entry name" value="INTEGRASE"/>
    <property type="match status" value="1"/>
</dbReference>
<name>A0A7V8K5R2_9GAMM</name>
<dbReference type="Pfam" id="PF13011">
    <property type="entry name" value="LZ_Tnp_IS481"/>
    <property type="match status" value="1"/>
</dbReference>
<accession>A0A7V8K5R2</accession>
<gene>
    <name evidence="3" type="ORF">B1992_14545</name>
</gene>
<organism evidence="3 4">
    <name type="scientific">Pseudoxanthomonas broegbernensis</name>
    <dbReference type="NCBI Taxonomy" id="83619"/>
    <lineage>
        <taxon>Bacteria</taxon>
        <taxon>Pseudomonadati</taxon>
        <taxon>Pseudomonadota</taxon>
        <taxon>Gammaproteobacteria</taxon>
        <taxon>Lysobacterales</taxon>
        <taxon>Lysobacteraceae</taxon>
        <taxon>Pseudoxanthomonas</taxon>
    </lineage>
</organism>
<reference evidence="3 4" key="1">
    <citation type="submission" date="2017-10" db="EMBL/GenBank/DDBJ databases">
        <title>Whole genome sequencing of Pseudoxanthomonas broegbernensis DSM 12573(T).</title>
        <authorList>
            <person name="Kumar S."/>
            <person name="Bansal K."/>
            <person name="Kaur A."/>
            <person name="Patil P."/>
            <person name="Sharma S."/>
            <person name="Patil P.B."/>
        </authorList>
    </citation>
    <scope>NUCLEOTIDE SEQUENCE [LARGE SCALE GENOMIC DNA]</scope>
    <source>
        <strain evidence="3 4">DSM 12573</strain>
    </source>
</reference>
<dbReference type="SUPFAM" id="SSF46689">
    <property type="entry name" value="Homeodomain-like"/>
    <property type="match status" value="1"/>
</dbReference>
<feature type="region of interest" description="Disordered" evidence="1">
    <location>
        <begin position="54"/>
        <end position="74"/>
    </location>
</feature>
<dbReference type="PANTHER" id="PTHR46889:SF4">
    <property type="entry name" value="TRANSPOSASE INSO FOR INSERTION SEQUENCE ELEMENT IS911B-RELATED"/>
    <property type="match status" value="1"/>
</dbReference>
<evidence type="ECO:0000259" key="2">
    <source>
        <dbReference type="PROSITE" id="PS50994"/>
    </source>
</evidence>
<dbReference type="InterPro" id="IPR001584">
    <property type="entry name" value="Integrase_cat-core"/>
</dbReference>
<dbReference type="InterPro" id="IPR050900">
    <property type="entry name" value="Transposase_IS3/IS150/IS904"/>
</dbReference>
<dbReference type="AlphaFoldDB" id="A0A7V8K5R2"/>
<dbReference type="Gene3D" id="3.30.420.10">
    <property type="entry name" value="Ribonuclease H-like superfamily/Ribonuclease H"/>
    <property type="match status" value="1"/>
</dbReference>
<dbReference type="PANTHER" id="PTHR46889">
    <property type="entry name" value="TRANSPOSASE INSF FOR INSERTION SEQUENCE IS3B-RELATED"/>
    <property type="match status" value="1"/>
</dbReference>
<dbReference type="Pfam" id="PF13683">
    <property type="entry name" value="rve_3"/>
    <property type="match status" value="1"/>
</dbReference>